<proteinExistence type="predicted"/>
<dbReference type="EMBL" id="BJWL01000148">
    <property type="protein sequence ID" value="GFS31622.1"/>
    <property type="molecule type" value="Genomic_DNA"/>
</dbReference>
<reference evidence="1" key="2">
    <citation type="submission" date="2020-08" db="EMBL/GenBank/DDBJ databases">
        <title>De Novo Assembly of kiwifruit Actinidia rufa.</title>
        <authorList>
            <person name="Sugita-Konishi S."/>
            <person name="Sato K."/>
            <person name="Mori E."/>
            <person name="Abe Y."/>
            <person name="Kisaki G."/>
            <person name="Hamano K."/>
            <person name="Suezawa K."/>
            <person name="Otani M."/>
            <person name="Fukuda T."/>
            <person name="Manabe T."/>
            <person name="Gomi K."/>
            <person name="Tabuchi M."/>
            <person name="Akimitsu K."/>
            <person name="Kataoka I."/>
        </authorList>
    </citation>
    <scope>NUCLEOTIDE SEQUENCE</scope>
    <source>
        <strain evidence="3">cv. Fuchu</strain>
        <strain evidence="1">Fuchu</strain>
    </source>
</reference>
<accession>A0A7J0DBF0</accession>
<reference evidence="3" key="1">
    <citation type="submission" date="2019-07" db="EMBL/GenBank/DDBJ databases">
        <title>De Novo Assembly of kiwifruit Actinidia rufa.</title>
        <authorList>
            <person name="Sugita-Konishi S."/>
            <person name="Sato K."/>
            <person name="Mori E."/>
            <person name="Abe Y."/>
            <person name="Kisaki G."/>
            <person name="Hamano K."/>
            <person name="Suezawa K."/>
            <person name="Otani M."/>
            <person name="Fukuda T."/>
            <person name="Manabe T."/>
            <person name="Gomi K."/>
            <person name="Tabuchi M."/>
            <person name="Akimitsu K."/>
            <person name="Kataoka I."/>
        </authorList>
    </citation>
    <scope>NUCLEOTIDE SEQUENCE [LARGE SCALE GENOMIC DNA]</scope>
    <source>
        <strain evidence="3">cv. Fuchu</strain>
        <strain evidence="2">Fuchu</strain>
    </source>
</reference>
<protein>
    <submittedName>
        <fullName evidence="1">Uncharacterized protein</fullName>
    </submittedName>
</protein>
<dbReference type="OrthoDB" id="1934635at2759"/>
<comment type="caution">
    <text evidence="1">The sequence shown here is derived from an EMBL/GenBank/DDBJ whole genome shotgun (WGS) entry which is preliminary data.</text>
</comment>
<evidence type="ECO:0000313" key="1">
    <source>
        <dbReference type="EMBL" id="GFS31583.1"/>
    </source>
</evidence>
<dbReference type="AlphaFoldDB" id="A0A7J0DBF0"/>
<sequence>MRLVGDGQYEPQDTAGDITKKIKMEVPDFEGRVHPMVFSDWIASNEEYFDWYNMLDERRVRFAKIKLVELAKSMTVAKFMQRHDELKTRSRIMEDACQTLARFKAGLIAEIRKELLLQALYSVEHTFQVALDIEEYLSYPTTNKFGSQAGETAFRRNKGTVTTKGLHVSSVALLDTAYQYPKKNNLHVAMGEKDEDQIPEQGQLQDYANEGDEFNYGEGKFDDLGENGVDTSFLNIVRCILATPNMEEDDWRRTSIFQMLVRGGN</sequence>
<dbReference type="Proteomes" id="UP000585474">
    <property type="component" value="Unassembled WGS sequence"/>
</dbReference>
<dbReference type="EMBL" id="BJWL01000147">
    <property type="protein sequence ID" value="GFS31583.1"/>
    <property type="molecule type" value="Genomic_DNA"/>
</dbReference>
<name>A0A7J0DBF0_9ERIC</name>
<evidence type="ECO:0000313" key="2">
    <source>
        <dbReference type="EMBL" id="GFS31622.1"/>
    </source>
</evidence>
<keyword evidence="3" id="KW-1185">Reference proteome</keyword>
<gene>
    <name evidence="1" type="ORF">Acr_00g0018210</name>
    <name evidence="2" type="ORF">Acr_00g0018380</name>
</gene>
<evidence type="ECO:0000313" key="3">
    <source>
        <dbReference type="Proteomes" id="UP000585474"/>
    </source>
</evidence>
<organism evidence="1 3">
    <name type="scientific">Actinidia rufa</name>
    <dbReference type="NCBI Taxonomy" id="165716"/>
    <lineage>
        <taxon>Eukaryota</taxon>
        <taxon>Viridiplantae</taxon>
        <taxon>Streptophyta</taxon>
        <taxon>Embryophyta</taxon>
        <taxon>Tracheophyta</taxon>
        <taxon>Spermatophyta</taxon>
        <taxon>Magnoliopsida</taxon>
        <taxon>eudicotyledons</taxon>
        <taxon>Gunneridae</taxon>
        <taxon>Pentapetalae</taxon>
        <taxon>asterids</taxon>
        <taxon>Ericales</taxon>
        <taxon>Actinidiaceae</taxon>
        <taxon>Actinidia</taxon>
    </lineage>
</organism>